<reference evidence="3" key="1">
    <citation type="journal article" date="2019" name="Int. J. Syst. Evol. Microbiol.">
        <title>The Global Catalogue of Microorganisms (GCM) 10K type strain sequencing project: providing services to taxonomists for standard genome sequencing and annotation.</title>
        <authorList>
            <consortium name="The Broad Institute Genomics Platform"/>
            <consortium name="The Broad Institute Genome Sequencing Center for Infectious Disease"/>
            <person name="Wu L."/>
            <person name="Ma J."/>
        </authorList>
    </citation>
    <scope>NUCLEOTIDE SEQUENCE [LARGE SCALE GENOMIC DNA]</scope>
    <source>
        <strain evidence="3">CECT 7698</strain>
    </source>
</reference>
<comment type="caution">
    <text evidence="2">The sequence shown here is derived from an EMBL/GenBank/DDBJ whole genome shotgun (WGS) entry which is preliminary data.</text>
</comment>
<sequence length="101" mass="11650">MDAREYLAKKGIQLDKDKDSDKPNTLEELAWSRAREAGQHRPKAGTPHDWEDWERYHDELAEGADQLVQKIDPQAHLHYRAEEGGVRHWEGESPLAPSKKP</sequence>
<gene>
    <name evidence="2" type="ORF">ACFOEV_05810</name>
</gene>
<proteinExistence type="predicted"/>
<feature type="region of interest" description="Disordered" evidence="1">
    <location>
        <begin position="76"/>
        <end position="101"/>
    </location>
</feature>
<dbReference type="Proteomes" id="UP001595579">
    <property type="component" value="Unassembled WGS sequence"/>
</dbReference>
<name>A0ABV7LLP8_9GAMM</name>
<feature type="region of interest" description="Disordered" evidence="1">
    <location>
        <begin position="32"/>
        <end position="51"/>
    </location>
</feature>
<feature type="region of interest" description="Disordered" evidence="1">
    <location>
        <begin position="1"/>
        <end position="25"/>
    </location>
</feature>
<dbReference type="EMBL" id="JBHRUG010000013">
    <property type="protein sequence ID" value="MFC3283126.1"/>
    <property type="molecule type" value="Genomic_DNA"/>
</dbReference>
<keyword evidence="3" id="KW-1185">Reference proteome</keyword>
<evidence type="ECO:0000256" key="1">
    <source>
        <dbReference type="SAM" id="MobiDB-lite"/>
    </source>
</evidence>
<evidence type="ECO:0000313" key="3">
    <source>
        <dbReference type="Proteomes" id="UP001595579"/>
    </source>
</evidence>
<evidence type="ECO:0000313" key="2">
    <source>
        <dbReference type="EMBL" id="MFC3283126.1"/>
    </source>
</evidence>
<organism evidence="2 3">
    <name type="scientific">Litchfieldella rifensis</name>
    <dbReference type="NCBI Taxonomy" id="762643"/>
    <lineage>
        <taxon>Bacteria</taxon>
        <taxon>Pseudomonadati</taxon>
        <taxon>Pseudomonadota</taxon>
        <taxon>Gammaproteobacteria</taxon>
        <taxon>Oceanospirillales</taxon>
        <taxon>Halomonadaceae</taxon>
        <taxon>Litchfieldella</taxon>
    </lineage>
</organism>
<protein>
    <submittedName>
        <fullName evidence="2">Uncharacterized protein</fullName>
    </submittedName>
</protein>
<accession>A0ABV7LLP8</accession>
<feature type="compositionally biased region" description="Basic and acidic residues" evidence="1">
    <location>
        <begin position="76"/>
        <end position="91"/>
    </location>
</feature>
<dbReference type="RefSeq" id="WP_386772192.1">
    <property type="nucleotide sequence ID" value="NZ_JBHRUG010000013.1"/>
</dbReference>